<dbReference type="EMBL" id="RCMI01000192">
    <property type="protein sequence ID" value="KAG2926846.1"/>
    <property type="molecule type" value="Genomic_DNA"/>
</dbReference>
<evidence type="ECO:0000313" key="7">
    <source>
        <dbReference type="EMBL" id="KAG6955941.1"/>
    </source>
</evidence>
<evidence type="ECO:0008006" key="10">
    <source>
        <dbReference type="Google" id="ProtNLM"/>
    </source>
</evidence>
<dbReference type="Proteomes" id="UP000735874">
    <property type="component" value="Unassembled WGS sequence"/>
</dbReference>
<feature type="signal peptide" evidence="1">
    <location>
        <begin position="1"/>
        <end position="21"/>
    </location>
</feature>
<dbReference type="Proteomes" id="UP000688947">
    <property type="component" value="Unassembled WGS sequence"/>
</dbReference>
<evidence type="ECO:0000313" key="3">
    <source>
        <dbReference type="EMBL" id="KAG2926846.1"/>
    </source>
</evidence>
<accession>A0A329T3A9</accession>
<dbReference type="Proteomes" id="UP000251314">
    <property type="component" value="Unassembled WGS sequence"/>
</dbReference>
<dbReference type="Proteomes" id="UP000736787">
    <property type="component" value="Unassembled WGS sequence"/>
</dbReference>
<organism evidence="8 9">
    <name type="scientific">Phytophthora cactorum</name>
    <dbReference type="NCBI Taxonomy" id="29920"/>
    <lineage>
        <taxon>Eukaryota</taxon>
        <taxon>Sar</taxon>
        <taxon>Stramenopiles</taxon>
        <taxon>Oomycota</taxon>
        <taxon>Peronosporomycetes</taxon>
        <taxon>Peronosporales</taxon>
        <taxon>Peronosporaceae</taxon>
        <taxon>Phytophthora</taxon>
    </lineage>
</organism>
<feature type="chain" id="PRO_5039986134" description="RxLR effector protein" evidence="1">
    <location>
        <begin position="22"/>
        <end position="83"/>
    </location>
</feature>
<dbReference type="EMBL" id="MJFZ01000016">
    <property type="protein sequence ID" value="RAW42382.1"/>
    <property type="molecule type" value="Genomic_DNA"/>
</dbReference>
<evidence type="ECO:0000313" key="9">
    <source>
        <dbReference type="Proteomes" id="UP000251314"/>
    </source>
</evidence>
<name>A0A329T3A9_9STRA</name>
<dbReference type="AlphaFoldDB" id="A0A329T3A9"/>
<gene>
    <name evidence="7" type="ORF">JG687_00010881</name>
    <name evidence="8" type="ORF">PC110_g1426</name>
    <name evidence="2" type="ORF">PC113_g5268</name>
    <name evidence="3" type="ORF">PC115_g7800</name>
    <name evidence="4" type="ORF">PC117_g9717</name>
    <name evidence="5" type="ORF">PC118_g4522</name>
    <name evidence="6" type="ORF">PC129_g8212</name>
</gene>
<reference evidence="2" key="2">
    <citation type="submission" date="2018-10" db="EMBL/GenBank/DDBJ databases">
        <title>Effector identification in a new, highly contiguous assembly of the strawberry crown rot pathogen Phytophthora cactorum.</title>
        <authorList>
            <person name="Armitage A.D."/>
            <person name="Nellist C.F."/>
            <person name="Bates H."/>
            <person name="Vickerstaff R.J."/>
            <person name="Harrison R.J."/>
        </authorList>
    </citation>
    <scope>NUCLEOTIDE SEQUENCE</scope>
    <source>
        <strain evidence="2">15-7</strain>
        <strain evidence="3">4032</strain>
        <strain evidence="4">4040</strain>
        <strain evidence="5">P415</strain>
        <strain evidence="6">P421</strain>
    </source>
</reference>
<dbReference type="EMBL" id="RCML01000086">
    <property type="protein sequence ID" value="KAG2992460.1"/>
    <property type="molecule type" value="Genomic_DNA"/>
</dbReference>
<comment type="caution">
    <text evidence="8">The sequence shown here is derived from an EMBL/GenBank/DDBJ whole genome shotgun (WGS) entry which is preliminary data.</text>
</comment>
<dbReference type="EMBL" id="RCMV01000236">
    <property type="protein sequence ID" value="KAG3221025.1"/>
    <property type="molecule type" value="Genomic_DNA"/>
</dbReference>
<evidence type="ECO:0000313" key="6">
    <source>
        <dbReference type="EMBL" id="KAG3221025.1"/>
    </source>
</evidence>
<reference evidence="8 9" key="1">
    <citation type="submission" date="2018-01" db="EMBL/GenBank/DDBJ databases">
        <title>Draft genome of the strawberry crown rot pathogen Phytophthora cactorum.</title>
        <authorList>
            <person name="Armitage A.D."/>
            <person name="Lysoe E."/>
            <person name="Nellist C.F."/>
            <person name="Harrison R.J."/>
            <person name="Brurberg M.B."/>
        </authorList>
    </citation>
    <scope>NUCLEOTIDE SEQUENCE [LARGE SCALE GENOMIC DNA]</scope>
    <source>
        <strain evidence="8 9">10300</strain>
    </source>
</reference>
<dbReference type="VEuPathDB" id="FungiDB:PC110_g1426"/>
<evidence type="ECO:0000313" key="2">
    <source>
        <dbReference type="EMBL" id="KAG2863676.1"/>
    </source>
</evidence>
<dbReference type="EMBL" id="JAENGZ010000637">
    <property type="protein sequence ID" value="KAG6955941.1"/>
    <property type="molecule type" value="Genomic_DNA"/>
</dbReference>
<dbReference type="EMBL" id="RCMK01000226">
    <property type="protein sequence ID" value="KAG2942661.1"/>
    <property type="molecule type" value="Genomic_DNA"/>
</dbReference>
<evidence type="ECO:0000313" key="4">
    <source>
        <dbReference type="EMBL" id="KAG2942661.1"/>
    </source>
</evidence>
<dbReference type="Proteomes" id="UP000774804">
    <property type="component" value="Unassembled WGS sequence"/>
</dbReference>
<dbReference type="EMBL" id="RCMG01000099">
    <property type="protein sequence ID" value="KAG2863676.1"/>
    <property type="molecule type" value="Genomic_DNA"/>
</dbReference>
<reference evidence="7" key="3">
    <citation type="submission" date="2021-01" db="EMBL/GenBank/DDBJ databases">
        <title>Phytophthora aleatoria, a newly-described species from Pinus radiata is distinct from Phytophthora cactorum isolates based on comparative genomics.</title>
        <authorList>
            <person name="Mcdougal R."/>
            <person name="Panda P."/>
            <person name="Williams N."/>
            <person name="Studholme D.J."/>
        </authorList>
    </citation>
    <scope>NUCLEOTIDE SEQUENCE</scope>
    <source>
        <strain evidence="7">NZFS 3830</strain>
    </source>
</reference>
<sequence>MFKQFAVALALAVVILDPVNANLADKATPSSQILRTTDGDRLLEAESASADDFSALYEANTKIKGCHWYDYFLPWSCCGANSC</sequence>
<keyword evidence="1" id="KW-0732">Signal</keyword>
<evidence type="ECO:0000313" key="8">
    <source>
        <dbReference type="EMBL" id="RAW42382.1"/>
    </source>
</evidence>
<evidence type="ECO:0000313" key="5">
    <source>
        <dbReference type="EMBL" id="KAG2992460.1"/>
    </source>
</evidence>
<dbReference type="Proteomes" id="UP000760860">
    <property type="component" value="Unassembled WGS sequence"/>
</dbReference>
<keyword evidence="9" id="KW-1185">Reference proteome</keyword>
<dbReference type="Proteomes" id="UP000697107">
    <property type="component" value="Unassembled WGS sequence"/>
</dbReference>
<proteinExistence type="predicted"/>
<evidence type="ECO:0000256" key="1">
    <source>
        <dbReference type="SAM" id="SignalP"/>
    </source>
</evidence>
<protein>
    <recommendedName>
        <fullName evidence="10">RxLR effector protein</fullName>
    </recommendedName>
</protein>